<dbReference type="Gene3D" id="3.30.730.10">
    <property type="entry name" value="AP2/ERF domain"/>
    <property type="match status" value="1"/>
</dbReference>
<dbReference type="SUPFAM" id="SSF54171">
    <property type="entry name" value="DNA-binding domain"/>
    <property type="match status" value="1"/>
</dbReference>
<keyword evidence="5" id="KW-0804">Transcription</keyword>
<feature type="compositionally biased region" description="Basic residues" evidence="8">
    <location>
        <begin position="66"/>
        <end position="75"/>
    </location>
</feature>
<dbReference type="CDD" id="cd00018">
    <property type="entry name" value="AP2"/>
    <property type="match status" value="1"/>
</dbReference>
<feature type="region of interest" description="Disordered" evidence="8">
    <location>
        <begin position="38"/>
        <end position="129"/>
    </location>
</feature>
<feature type="compositionally biased region" description="Polar residues" evidence="8">
    <location>
        <begin position="80"/>
        <end position="117"/>
    </location>
</feature>
<dbReference type="InterPro" id="IPR016177">
    <property type="entry name" value="DNA-bd_dom_sf"/>
</dbReference>
<dbReference type="PANTHER" id="PTHR31985">
    <property type="entry name" value="ETHYLENE-RESPONSIVE TRANSCRIPTION FACTOR ERF042-RELATED"/>
    <property type="match status" value="1"/>
</dbReference>
<dbReference type="Proteomes" id="UP001210211">
    <property type="component" value="Unassembled WGS sequence"/>
</dbReference>
<evidence type="ECO:0000256" key="6">
    <source>
        <dbReference type="ARBA" id="ARBA00023242"/>
    </source>
</evidence>
<comment type="subcellular location">
    <subcellularLocation>
        <location evidence="1">Nucleus</location>
    </subcellularLocation>
</comment>
<dbReference type="InterPro" id="IPR051032">
    <property type="entry name" value="AP2/ERF_TF_ERF_subfamily"/>
</dbReference>
<dbReference type="InterPro" id="IPR036955">
    <property type="entry name" value="AP2/ERF_dom_sf"/>
</dbReference>
<keyword evidence="9" id="KW-0732">Signal</keyword>
<evidence type="ECO:0000256" key="3">
    <source>
        <dbReference type="ARBA" id="ARBA00023125"/>
    </source>
</evidence>
<keyword evidence="4" id="KW-0010">Activator</keyword>
<feature type="region of interest" description="Disordered" evidence="8">
    <location>
        <begin position="215"/>
        <end position="242"/>
    </location>
</feature>
<feature type="compositionally biased region" description="Low complexity" evidence="8">
    <location>
        <begin position="40"/>
        <end position="56"/>
    </location>
</feature>
<dbReference type="PRINTS" id="PR00367">
    <property type="entry name" value="ETHRSPELEMNT"/>
</dbReference>
<dbReference type="EMBL" id="JAMRDG010000001">
    <property type="protein sequence ID" value="KAJ3706924.1"/>
    <property type="molecule type" value="Genomic_DNA"/>
</dbReference>
<dbReference type="GO" id="GO:0003677">
    <property type="term" value="F:DNA binding"/>
    <property type="evidence" value="ECO:0007669"/>
    <property type="project" value="UniProtKB-KW"/>
</dbReference>
<feature type="domain" description="AP2/ERF" evidence="10">
    <location>
        <begin position="130"/>
        <end position="187"/>
    </location>
</feature>
<feature type="compositionally biased region" description="Low complexity" evidence="8">
    <location>
        <begin position="218"/>
        <end position="235"/>
    </location>
</feature>
<comment type="similarity">
    <text evidence="7">Belongs to the AP2/ERF transcription factor family. ERF subfamily.</text>
</comment>
<dbReference type="GO" id="GO:0005634">
    <property type="term" value="C:nucleus"/>
    <property type="evidence" value="ECO:0007669"/>
    <property type="project" value="UniProtKB-SubCell"/>
</dbReference>
<accession>A0AAD5ZZH6</accession>
<evidence type="ECO:0000313" key="12">
    <source>
        <dbReference type="Proteomes" id="UP001210211"/>
    </source>
</evidence>
<dbReference type="Pfam" id="PF00847">
    <property type="entry name" value="AP2"/>
    <property type="match status" value="1"/>
</dbReference>
<evidence type="ECO:0000256" key="9">
    <source>
        <dbReference type="SAM" id="SignalP"/>
    </source>
</evidence>
<reference evidence="11 12" key="1">
    <citation type="journal article" date="2022" name="Cell">
        <title>Repeat-based holocentromeres influence genome architecture and karyotype evolution.</title>
        <authorList>
            <person name="Hofstatter P.G."/>
            <person name="Thangavel G."/>
            <person name="Lux T."/>
            <person name="Neumann P."/>
            <person name="Vondrak T."/>
            <person name="Novak P."/>
            <person name="Zhang M."/>
            <person name="Costa L."/>
            <person name="Castellani M."/>
            <person name="Scott A."/>
            <person name="Toegelov H."/>
            <person name="Fuchs J."/>
            <person name="Mata-Sucre Y."/>
            <person name="Dias Y."/>
            <person name="Vanzela A.L.L."/>
            <person name="Huettel B."/>
            <person name="Almeida C.C.S."/>
            <person name="Simkova H."/>
            <person name="Souza G."/>
            <person name="Pedrosa-Harand A."/>
            <person name="Macas J."/>
            <person name="Mayer K.F.X."/>
            <person name="Houben A."/>
            <person name="Marques A."/>
        </authorList>
    </citation>
    <scope>NUCLEOTIDE SEQUENCE [LARGE SCALE GENOMIC DNA]</scope>
    <source>
        <strain evidence="11">RhyTen1mFocal</strain>
    </source>
</reference>
<dbReference type="PANTHER" id="PTHR31985:SF72">
    <property type="entry name" value="OS02G0657000 PROTEIN"/>
    <property type="match status" value="1"/>
</dbReference>
<dbReference type="PROSITE" id="PS51032">
    <property type="entry name" value="AP2_ERF"/>
    <property type="match status" value="1"/>
</dbReference>
<keyword evidence="3" id="KW-0238">DNA-binding</keyword>
<evidence type="ECO:0000259" key="10">
    <source>
        <dbReference type="PROSITE" id="PS51032"/>
    </source>
</evidence>
<comment type="caution">
    <text evidence="11">The sequence shown here is derived from an EMBL/GenBank/DDBJ whole genome shotgun (WGS) entry which is preliminary data.</text>
</comment>
<dbReference type="SMART" id="SM00380">
    <property type="entry name" value="AP2"/>
    <property type="match status" value="1"/>
</dbReference>
<feature type="signal peptide" evidence="9">
    <location>
        <begin position="1"/>
        <end position="38"/>
    </location>
</feature>
<dbReference type="FunFam" id="3.30.730.10:FF:000001">
    <property type="entry name" value="Ethylene-responsive transcription factor 2"/>
    <property type="match status" value="1"/>
</dbReference>
<evidence type="ECO:0000256" key="4">
    <source>
        <dbReference type="ARBA" id="ARBA00023159"/>
    </source>
</evidence>
<keyword evidence="12" id="KW-1185">Reference proteome</keyword>
<dbReference type="GO" id="GO:0003700">
    <property type="term" value="F:DNA-binding transcription factor activity"/>
    <property type="evidence" value="ECO:0007669"/>
    <property type="project" value="InterPro"/>
</dbReference>
<protein>
    <recommendedName>
        <fullName evidence="10">AP2/ERF domain-containing protein</fullName>
    </recommendedName>
</protein>
<evidence type="ECO:0000256" key="5">
    <source>
        <dbReference type="ARBA" id="ARBA00023163"/>
    </source>
</evidence>
<evidence type="ECO:0000256" key="8">
    <source>
        <dbReference type="SAM" id="MobiDB-lite"/>
    </source>
</evidence>
<evidence type="ECO:0000313" key="11">
    <source>
        <dbReference type="EMBL" id="KAJ3706924.1"/>
    </source>
</evidence>
<dbReference type="AlphaFoldDB" id="A0AAD5ZZH6"/>
<organism evidence="11 12">
    <name type="scientific">Rhynchospora tenuis</name>
    <dbReference type="NCBI Taxonomy" id="198213"/>
    <lineage>
        <taxon>Eukaryota</taxon>
        <taxon>Viridiplantae</taxon>
        <taxon>Streptophyta</taxon>
        <taxon>Embryophyta</taxon>
        <taxon>Tracheophyta</taxon>
        <taxon>Spermatophyta</taxon>
        <taxon>Magnoliopsida</taxon>
        <taxon>Liliopsida</taxon>
        <taxon>Poales</taxon>
        <taxon>Cyperaceae</taxon>
        <taxon>Cyperoideae</taxon>
        <taxon>Rhynchosporeae</taxon>
        <taxon>Rhynchospora</taxon>
    </lineage>
</organism>
<evidence type="ECO:0000256" key="2">
    <source>
        <dbReference type="ARBA" id="ARBA00023015"/>
    </source>
</evidence>
<gene>
    <name evidence="11" type="ORF">LUZ61_010629</name>
</gene>
<evidence type="ECO:0000256" key="1">
    <source>
        <dbReference type="ARBA" id="ARBA00004123"/>
    </source>
</evidence>
<feature type="chain" id="PRO_5042225459" description="AP2/ERF domain-containing protein" evidence="9">
    <location>
        <begin position="39"/>
        <end position="297"/>
    </location>
</feature>
<keyword evidence="6" id="KW-0539">Nucleus</keyword>
<name>A0AAD5ZZH6_9POAL</name>
<dbReference type="InterPro" id="IPR001471">
    <property type="entry name" value="AP2/ERF_dom"/>
</dbReference>
<proteinExistence type="inferred from homology"/>
<keyword evidence="2" id="KW-0805">Transcription regulation</keyword>
<evidence type="ECO:0000256" key="7">
    <source>
        <dbReference type="ARBA" id="ARBA00024343"/>
    </source>
</evidence>
<sequence length="297" mass="32248">MAPISTTKPKLNQHNNSSFHLSLLLSLHCLMEEPLTLAQESETNSTSTSTSSSSTSLNHDTETSTKKKGSKRKKTQQTQNELSENSGSCNCRSSPEANTGNSEENVSNSISCNCQQTPKKRRSSEGKHPVYHGVRMRSWGKWVSEIREPRKKSRIWLGTFSTAEMAARAHDVAAMAIKGRAAQLNFPELAHELPRAASAAPKDVQAAAALAASMGVHTGSQGSGSAEETESSSCSEQEKKTGGNEDAFFDLPDLLCDLRDGYCCFSPCSTGSSSWIDTVEDVGIGFFRLEEPSLWDY</sequence>